<dbReference type="InterPro" id="IPR020846">
    <property type="entry name" value="MFS_dom"/>
</dbReference>
<gene>
    <name evidence="8" type="ORF">nbrc107697_03810</name>
</gene>
<keyword evidence="4 6" id="KW-1133">Transmembrane helix</keyword>
<evidence type="ECO:0000313" key="9">
    <source>
        <dbReference type="Proteomes" id="UP000444980"/>
    </source>
</evidence>
<protein>
    <submittedName>
        <fullName evidence="8">Tetracycline efflux MFS transporter Tet(V)</fullName>
    </submittedName>
</protein>
<name>A0A7M3SUL8_9ACTN</name>
<feature type="transmembrane region" description="Helical" evidence="6">
    <location>
        <begin position="305"/>
        <end position="323"/>
    </location>
</feature>
<feature type="transmembrane region" description="Helical" evidence="6">
    <location>
        <begin position="159"/>
        <end position="179"/>
    </location>
</feature>
<comment type="subcellular location">
    <subcellularLocation>
        <location evidence="1">Cell membrane</location>
        <topology evidence="1">Multi-pass membrane protein</topology>
    </subcellularLocation>
</comment>
<evidence type="ECO:0000256" key="3">
    <source>
        <dbReference type="ARBA" id="ARBA00022692"/>
    </source>
</evidence>
<sequence>MTATAPTPQQPIALPRALAPFGYRQYRWLAAGLILSIFADGVWAITLIWQVIGLGGAPTQVSVATAAAAVGMVASTLVGGVLADRVSQRRIVIGLEMLKTAVFVVVAVASLTGTLRLWHVVVAAVLAGITTGMYYPAYSAMLPSILPASQLQAANGIEGFLRPVAYQAVGPMIAGWIIAATAPGYAVGLAAAASIGSGICYLVMAPVPLRRDPEVLRGNAVRGVLGDLAEGFGYLRRTPWLWATLFFSSILVLATLGPIEVLIPFLLRERAGGDAADHALVLAAFGVGAAATSLAFASIRMPRRYLTVMFVLWGLSSLPLILIGVATSVWLVVVAGFITGVLFDGPMVLWGTLSQRRVPPGLLGRVASLDFFVSIALMPASMAIAAPVGEAIGLTTTFVLAGIIPVPIAAAFYFAAGLWRDEAAHPLRDDALGSTDPD</sequence>
<dbReference type="PANTHER" id="PTHR23513">
    <property type="entry name" value="INTEGRAL MEMBRANE EFFLUX PROTEIN-RELATED"/>
    <property type="match status" value="1"/>
</dbReference>
<dbReference type="InterPro" id="IPR011701">
    <property type="entry name" value="MFS"/>
</dbReference>
<dbReference type="GO" id="GO:0022857">
    <property type="term" value="F:transmembrane transporter activity"/>
    <property type="evidence" value="ECO:0007669"/>
    <property type="project" value="InterPro"/>
</dbReference>
<dbReference type="EMBL" id="BJOU01000001">
    <property type="protein sequence ID" value="GED96342.1"/>
    <property type="molecule type" value="Genomic_DNA"/>
</dbReference>
<feature type="transmembrane region" description="Helical" evidence="6">
    <location>
        <begin position="279"/>
        <end position="298"/>
    </location>
</feature>
<feature type="transmembrane region" description="Helical" evidence="6">
    <location>
        <begin position="329"/>
        <end position="350"/>
    </location>
</feature>
<feature type="transmembrane region" description="Helical" evidence="6">
    <location>
        <begin position="362"/>
        <end position="386"/>
    </location>
</feature>
<comment type="caution">
    <text evidence="8">The sequence shown here is derived from an EMBL/GenBank/DDBJ whole genome shotgun (WGS) entry which is preliminary data.</text>
</comment>
<feature type="transmembrane region" description="Helical" evidence="6">
    <location>
        <begin position="240"/>
        <end position="267"/>
    </location>
</feature>
<keyword evidence="9" id="KW-1185">Reference proteome</keyword>
<feature type="transmembrane region" description="Helical" evidence="6">
    <location>
        <begin position="185"/>
        <end position="207"/>
    </location>
</feature>
<accession>A0A7M3SUL8</accession>
<feature type="transmembrane region" description="Helical" evidence="6">
    <location>
        <begin position="28"/>
        <end position="49"/>
    </location>
</feature>
<evidence type="ECO:0000256" key="6">
    <source>
        <dbReference type="SAM" id="Phobius"/>
    </source>
</evidence>
<keyword evidence="3 6" id="KW-0812">Transmembrane</keyword>
<keyword evidence="2" id="KW-1003">Cell membrane</keyword>
<proteinExistence type="predicted"/>
<dbReference type="Gene3D" id="1.20.1250.20">
    <property type="entry name" value="MFS general substrate transporter like domains"/>
    <property type="match status" value="1"/>
</dbReference>
<evidence type="ECO:0000256" key="2">
    <source>
        <dbReference type="ARBA" id="ARBA00022475"/>
    </source>
</evidence>
<dbReference type="GO" id="GO:0005886">
    <property type="term" value="C:plasma membrane"/>
    <property type="evidence" value="ECO:0007669"/>
    <property type="project" value="UniProtKB-SubCell"/>
</dbReference>
<keyword evidence="5 6" id="KW-0472">Membrane</keyword>
<dbReference type="CDD" id="cd06173">
    <property type="entry name" value="MFS_MefA_like"/>
    <property type="match status" value="1"/>
</dbReference>
<dbReference type="PROSITE" id="PS50850">
    <property type="entry name" value="MFS"/>
    <property type="match status" value="1"/>
</dbReference>
<dbReference type="RefSeq" id="WP_228460625.1">
    <property type="nucleotide sequence ID" value="NZ_BJOU01000001.1"/>
</dbReference>
<feature type="transmembrane region" description="Helical" evidence="6">
    <location>
        <begin position="398"/>
        <end position="419"/>
    </location>
</feature>
<evidence type="ECO:0000313" key="8">
    <source>
        <dbReference type="EMBL" id="GED96342.1"/>
    </source>
</evidence>
<dbReference type="SUPFAM" id="SSF103473">
    <property type="entry name" value="MFS general substrate transporter"/>
    <property type="match status" value="1"/>
</dbReference>
<dbReference type="PANTHER" id="PTHR23513:SF11">
    <property type="entry name" value="STAPHYLOFERRIN A TRANSPORTER"/>
    <property type="match status" value="1"/>
</dbReference>
<organism evidence="8 9">
    <name type="scientific">Gordonia crocea</name>
    <dbReference type="NCBI Taxonomy" id="589162"/>
    <lineage>
        <taxon>Bacteria</taxon>
        <taxon>Bacillati</taxon>
        <taxon>Actinomycetota</taxon>
        <taxon>Actinomycetes</taxon>
        <taxon>Mycobacteriales</taxon>
        <taxon>Gordoniaceae</taxon>
        <taxon>Gordonia</taxon>
    </lineage>
</organism>
<feature type="transmembrane region" description="Helical" evidence="6">
    <location>
        <begin position="117"/>
        <end position="138"/>
    </location>
</feature>
<dbReference type="Pfam" id="PF07690">
    <property type="entry name" value="MFS_1"/>
    <property type="match status" value="1"/>
</dbReference>
<evidence type="ECO:0000256" key="4">
    <source>
        <dbReference type="ARBA" id="ARBA00022989"/>
    </source>
</evidence>
<feature type="transmembrane region" description="Helical" evidence="6">
    <location>
        <begin position="90"/>
        <end position="111"/>
    </location>
</feature>
<evidence type="ECO:0000256" key="1">
    <source>
        <dbReference type="ARBA" id="ARBA00004651"/>
    </source>
</evidence>
<evidence type="ECO:0000256" key="5">
    <source>
        <dbReference type="ARBA" id="ARBA00023136"/>
    </source>
</evidence>
<dbReference type="InterPro" id="IPR036259">
    <property type="entry name" value="MFS_trans_sf"/>
</dbReference>
<dbReference type="AlphaFoldDB" id="A0A7M3SUL8"/>
<feature type="domain" description="Major facilitator superfamily (MFS) profile" evidence="7">
    <location>
        <begin position="1"/>
        <end position="420"/>
    </location>
</feature>
<evidence type="ECO:0000259" key="7">
    <source>
        <dbReference type="PROSITE" id="PS50850"/>
    </source>
</evidence>
<dbReference type="Proteomes" id="UP000444980">
    <property type="component" value="Unassembled WGS sequence"/>
</dbReference>
<feature type="transmembrane region" description="Helical" evidence="6">
    <location>
        <begin position="61"/>
        <end position="83"/>
    </location>
</feature>
<reference evidence="9" key="1">
    <citation type="submission" date="2019-06" db="EMBL/GenBank/DDBJ databases">
        <title>Gordonia isolated from sludge of a wastewater treatment plant.</title>
        <authorList>
            <person name="Tamura T."/>
            <person name="Aoyama K."/>
            <person name="Kang Y."/>
            <person name="Saito S."/>
            <person name="Akiyama N."/>
            <person name="Yazawa K."/>
            <person name="Gonoi T."/>
            <person name="Mikami Y."/>
        </authorList>
    </citation>
    <scope>NUCLEOTIDE SEQUENCE [LARGE SCALE GENOMIC DNA]</scope>
    <source>
        <strain evidence="9">NBRC 107697</strain>
    </source>
</reference>